<feature type="region of interest" description="Disordered" evidence="1">
    <location>
        <begin position="228"/>
        <end position="319"/>
    </location>
</feature>
<feature type="compositionally biased region" description="Basic and acidic residues" evidence="1">
    <location>
        <begin position="501"/>
        <end position="510"/>
    </location>
</feature>
<keyword evidence="4" id="KW-1185">Reference proteome</keyword>
<comment type="caution">
    <text evidence="3">The sequence shown here is derived from an EMBL/GenBank/DDBJ whole genome shotgun (WGS) entry which is preliminary data.</text>
</comment>
<organism evidence="3 4">
    <name type="scientific">Oedothorax gibbosus</name>
    <dbReference type="NCBI Taxonomy" id="931172"/>
    <lineage>
        <taxon>Eukaryota</taxon>
        <taxon>Metazoa</taxon>
        <taxon>Ecdysozoa</taxon>
        <taxon>Arthropoda</taxon>
        <taxon>Chelicerata</taxon>
        <taxon>Arachnida</taxon>
        <taxon>Araneae</taxon>
        <taxon>Araneomorphae</taxon>
        <taxon>Entelegynae</taxon>
        <taxon>Araneoidea</taxon>
        <taxon>Linyphiidae</taxon>
        <taxon>Erigoninae</taxon>
        <taxon>Oedothorax</taxon>
    </lineage>
</organism>
<feature type="chain" id="PRO_5043507377" description="GATA zinc finger domain-containing protein 14-like" evidence="2">
    <location>
        <begin position="20"/>
        <end position="650"/>
    </location>
</feature>
<evidence type="ECO:0000313" key="4">
    <source>
        <dbReference type="Proteomes" id="UP000827092"/>
    </source>
</evidence>
<evidence type="ECO:0000313" key="3">
    <source>
        <dbReference type="EMBL" id="KAG8194185.1"/>
    </source>
</evidence>
<feature type="region of interest" description="Disordered" evidence="1">
    <location>
        <begin position="476"/>
        <end position="528"/>
    </location>
</feature>
<feature type="region of interest" description="Disordered" evidence="1">
    <location>
        <begin position="599"/>
        <end position="650"/>
    </location>
</feature>
<dbReference type="EMBL" id="JAFNEN010000107">
    <property type="protein sequence ID" value="KAG8194185.1"/>
    <property type="molecule type" value="Genomic_DNA"/>
</dbReference>
<accession>A0AAV6VBZ0</accession>
<feature type="compositionally biased region" description="Polar residues" evidence="1">
    <location>
        <begin position="482"/>
        <end position="498"/>
    </location>
</feature>
<dbReference type="AlphaFoldDB" id="A0AAV6VBZ0"/>
<dbReference type="Proteomes" id="UP000827092">
    <property type="component" value="Unassembled WGS sequence"/>
</dbReference>
<proteinExistence type="predicted"/>
<feature type="compositionally biased region" description="Polar residues" evidence="1">
    <location>
        <begin position="640"/>
        <end position="650"/>
    </location>
</feature>
<gene>
    <name evidence="3" type="ORF">JTE90_002389</name>
</gene>
<protein>
    <recommendedName>
        <fullName evidence="5">GATA zinc finger domain-containing protein 14-like</fullName>
    </recommendedName>
</protein>
<feature type="signal peptide" evidence="2">
    <location>
        <begin position="1"/>
        <end position="19"/>
    </location>
</feature>
<sequence length="650" mass="72678">MLNRNLSFFCFLILTFTFANPGRHVKHHRKNYKFLRHARENHHLAARDQEETTFLNENNLKKSIFKLKGGDSITRISNTSEVRKNPFKTIIKQIKEVENFYFASSTEISEVDQVIDQQVFKYVIPDNSTMVKQVPHGNQVNSSQFGSNLANSNTYNNAPVTNQNSSAYYVQPNGQMSASSYGNPNLNSNSQTSYVNPAYSNSYGNPAVSNPVSNMYGNPGPNWNTLNKSEVVNPNSNTYNNPEGVNSNRNSFSDQQVLNPNTYNNPADMNRNPNTYTNPAVSNPVSNTYGNPGPNLNTLNKSEVVNPNSNTYNNPEGVNSNRNTFSNQQVLNPNTYNNPADMNRNPNTYINPSVVYNNSNAFNNSTGVNPNIHAYNNSAAISYNVKANSNSYSENTDPNTYGNPAAANLKSNTVYDTSDSDISSSSIPYTNNFDYENTGQKLNSNTVYDTSGSDISSSSIPYTNNFDYENQWDKSNKEDATENSTDSLELETTQSTIGKNPGEDLKDSELLKGTSPTPDDSSDQTEYDNLQMVPQNTISVIKELKEIIIVDEITEKDVNNTSQKADEDISGILKKFSNKFRKRQLDEVDIPENSVASNSDRYGGFNKKRNTIESPFKNGGKDMQDDNTDDIPKNRLIKSEINQMEPQYDY</sequence>
<evidence type="ECO:0000256" key="1">
    <source>
        <dbReference type="SAM" id="MobiDB-lite"/>
    </source>
</evidence>
<evidence type="ECO:0000256" key="2">
    <source>
        <dbReference type="SAM" id="SignalP"/>
    </source>
</evidence>
<name>A0AAV6VBZ0_9ARAC</name>
<reference evidence="3 4" key="1">
    <citation type="journal article" date="2022" name="Nat. Ecol. Evol.">
        <title>A masculinizing supergene underlies an exaggerated male reproductive morph in a spider.</title>
        <authorList>
            <person name="Hendrickx F."/>
            <person name="De Corte Z."/>
            <person name="Sonet G."/>
            <person name="Van Belleghem S.M."/>
            <person name="Kostlbacher S."/>
            <person name="Vangestel C."/>
        </authorList>
    </citation>
    <scope>NUCLEOTIDE SEQUENCE [LARGE SCALE GENOMIC DNA]</scope>
    <source>
        <strain evidence="3">W744_W776</strain>
    </source>
</reference>
<keyword evidence="2" id="KW-0732">Signal</keyword>
<evidence type="ECO:0008006" key="5">
    <source>
        <dbReference type="Google" id="ProtNLM"/>
    </source>
</evidence>